<keyword evidence="1" id="KW-0732">Signal</keyword>
<sequence length="200" mass="21232">MISLPATMLASMIVLGSALAQESNFTTPIVRALSYGGSGCPQGTLRYYIPVNSTRLLIAFGGYAASMGTGISGTEMRKNCQVNIDLNHPPGLQYAVEGNTYSGYASLEDGVTAVHKSIYYFSGSTAQSATQSNFTGPSTTPYTITDTVGEDKIWSKCGQADMFNVNNQVRMSRASNSTGSGTLFESGLLEISLVWRTCAV</sequence>
<protein>
    <recommendedName>
        <fullName evidence="4">Secreted protein</fullName>
    </recommendedName>
</protein>
<evidence type="ECO:0000256" key="1">
    <source>
        <dbReference type="SAM" id="SignalP"/>
    </source>
</evidence>
<dbReference type="InterPro" id="IPR025649">
    <property type="entry name" value="DUF4360"/>
</dbReference>
<evidence type="ECO:0008006" key="4">
    <source>
        <dbReference type="Google" id="ProtNLM"/>
    </source>
</evidence>
<feature type="chain" id="PRO_5046106715" description="Secreted protein" evidence="1">
    <location>
        <begin position="21"/>
        <end position="200"/>
    </location>
</feature>
<gene>
    <name evidence="2" type="ORF">VTL71DRAFT_15739</name>
</gene>
<name>A0ABR4CEY3_9HELO</name>
<evidence type="ECO:0000313" key="2">
    <source>
        <dbReference type="EMBL" id="KAL2067643.1"/>
    </source>
</evidence>
<reference evidence="2 3" key="1">
    <citation type="journal article" date="2024" name="Commun. Biol.">
        <title>Comparative genomic analysis of thermophilic fungi reveals convergent evolutionary adaptations and gene losses.</title>
        <authorList>
            <person name="Steindorff A.S."/>
            <person name="Aguilar-Pontes M.V."/>
            <person name="Robinson A.J."/>
            <person name="Andreopoulos B."/>
            <person name="LaButti K."/>
            <person name="Kuo A."/>
            <person name="Mondo S."/>
            <person name="Riley R."/>
            <person name="Otillar R."/>
            <person name="Haridas S."/>
            <person name="Lipzen A."/>
            <person name="Grimwood J."/>
            <person name="Schmutz J."/>
            <person name="Clum A."/>
            <person name="Reid I.D."/>
            <person name="Moisan M.C."/>
            <person name="Butler G."/>
            <person name="Nguyen T.T.M."/>
            <person name="Dewar K."/>
            <person name="Conant G."/>
            <person name="Drula E."/>
            <person name="Henrissat B."/>
            <person name="Hansel C."/>
            <person name="Singer S."/>
            <person name="Hutchinson M.I."/>
            <person name="de Vries R.P."/>
            <person name="Natvig D.O."/>
            <person name="Powell A.J."/>
            <person name="Tsang A."/>
            <person name="Grigoriev I.V."/>
        </authorList>
    </citation>
    <scope>NUCLEOTIDE SEQUENCE [LARGE SCALE GENOMIC DNA]</scope>
    <source>
        <strain evidence="2 3">CBS 494.80</strain>
    </source>
</reference>
<feature type="signal peptide" evidence="1">
    <location>
        <begin position="1"/>
        <end position="20"/>
    </location>
</feature>
<comment type="caution">
    <text evidence="2">The sequence shown here is derived from an EMBL/GenBank/DDBJ whole genome shotgun (WGS) entry which is preliminary data.</text>
</comment>
<dbReference type="EMBL" id="JAZHXI010000009">
    <property type="protein sequence ID" value="KAL2067643.1"/>
    <property type="molecule type" value="Genomic_DNA"/>
</dbReference>
<dbReference type="Proteomes" id="UP001595075">
    <property type="component" value="Unassembled WGS sequence"/>
</dbReference>
<evidence type="ECO:0000313" key="3">
    <source>
        <dbReference type="Proteomes" id="UP001595075"/>
    </source>
</evidence>
<dbReference type="PANTHER" id="PTHR38847">
    <property type="match status" value="1"/>
</dbReference>
<proteinExistence type="predicted"/>
<accession>A0ABR4CEY3</accession>
<keyword evidence="3" id="KW-1185">Reference proteome</keyword>
<dbReference type="Pfam" id="PF14273">
    <property type="entry name" value="DUF4360"/>
    <property type="match status" value="1"/>
</dbReference>
<organism evidence="2 3">
    <name type="scientific">Oculimacula yallundae</name>
    <dbReference type="NCBI Taxonomy" id="86028"/>
    <lineage>
        <taxon>Eukaryota</taxon>
        <taxon>Fungi</taxon>
        <taxon>Dikarya</taxon>
        <taxon>Ascomycota</taxon>
        <taxon>Pezizomycotina</taxon>
        <taxon>Leotiomycetes</taxon>
        <taxon>Helotiales</taxon>
        <taxon>Ploettnerulaceae</taxon>
        <taxon>Oculimacula</taxon>
    </lineage>
</organism>
<dbReference type="PANTHER" id="PTHR38847:SF1">
    <property type="entry name" value="PSEUDOURIDINE SYNTHASE RSUA_RLUA-LIKE DOMAIN-CONTAINING PROTEIN"/>
    <property type="match status" value="1"/>
</dbReference>